<dbReference type="EMBL" id="MLJW01001091">
    <property type="protein sequence ID" value="OIQ80221.1"/>
    <property type="molecule type" value="Genomic_DNA"/>
</dbReference>
<name>A0A1J5QWF1_9ZZZZ</name>
<protein>
    <submittedName>
        <fullName evidence="1">CTP synthase</fullName>
        <ecNumber evidence="1">6.3.4.2</ecNumber>
    </submittedName>
</protein>
<accession>A0A1J5QWF1</accession>
<dbReference type="SUPFAM" id="SSF52317">
    <property type="entry name" value="Class I glutamine amidotransferase-like"/>
    <property type="match status" value="1"/>
</dbReference>
<comment type="caution">
    <text evidence="1">The sequence shown here is derived from an EMBL/GenBank/DDBJ whole genome shotgun (WGS) entry which is preliminary data.</text>
</comment>
<proteinExistence type="predicted"/>
<evidence type="ECO:0000313" key="1">
    <source>
        <dbReference type="EMBL" id="OIQ80221.1"/>
    </source>
</evidence>
<organism evidence="1">
    <name type="scientific">mine drainage metagenome</name>
    <dbReference type="NCBI Taxonomy" id="410659"/>
    <lineage>
        <taxon>unclassified sequences</taxon>
        <taxon>metagenomes</taxon>
        <taxon>ecological metagenomes</taxon>
    </lineage>
</organism>
<keyword evidence="1" id="KW-0436">Ligase</keyword>
<dbReference type="AlphaFoldDB" id="A0A1J5QWF1"/>
<reference evidence="1" key="1">
    <citation type="submission" date="2016-10" db="EMBL/GenBank/DDBJ databases">
        <title>Sequence of Gallionella enrichment culture.</title>
        <authorList>
            <person name="Poehlein A."/>
            <person name="Muehling M."/>
            <person name="Daniel R."/>
        </authorList>
    </citation>
    <scope>NUCLEOTIDE SEQUENCE</scope>
</reference>
<dbReference type="GO" id="GO:0003883">
    <property type="term" value="F:CTP synthase activity"/>
    <property type="evidence" value="ECO:0007669"/>
    <property type="project" value="UniProtKB-EC"/>
</dbReference>
<gene>
    <name evidence="1" type="primary">pyrG_12</name>
    <name evidence="1" type="ORF">GALL_380230</name>
</gene>
<dbReference type="EC" id="6.3.4.2" evidence="1"/>
<sequence length="86" mass="9372">MAQICGSEPFVGFHYCNYGVNPDYQTALEEAGLRLSAFAVDAGIEAIELSTHPFYMGTLFQPQMGLLQGFGLHPLIETFLNVAETA</sequence>
<dbReference type="InterPro" id="IPR029062">
    <property type="entry name" value="Class_I_gatase-like"/>
</dbReference>
<dbReference type="Gene3D" id="3.40.50.880">
    <property type="match status" value="1"/>
</dbReference>